<protein>
    <submittedName>
        <fullName evidence="1">Uncharacterized protein</fullName>
    </submittedName>
</protein>
<dbReference type="EMBL" id="JBEDUW010000209">
    <property type="protein sequence ID" value="KAK9903777.1"/>
    <property type="molecule type" value="Genomic_DNA"/>
</dbReference>
<name>A0AAW1VN02_RUBAR</name>
<proteinExistence type="predicted"/>
<organism evidence="1 2">
    <name type="scientific">Rubus argutus</name>
    <name type="common">Southern blackberry</name>
    <dbReference type="NCBI Taxonomy" id="59490"/>
    <lineage>
        <taxon>Eukaryota</taxon>
        <taxon>Viridiplantae</taxon>
        <taxon>Streptophyta</taxon>
        <taxon>Embryophyta</taxon>
        <taxon>Tracheophyta</taxon>
        <taxon>Spermatophyta</taxon>
        <taxon>Magnoliopsida</taxon>
        <taxon>eudicotyledons</taxon>
        <taxon>Gunneridae</taxon>
        <taxon>Pentapetalae</taxon>
        <taxon>rosids</taxon>
        <taxon>fabids</taxon>
        <taxon>Rosales</taxon>
        <taxon>Rosaceae</taxon>
        <taxon>Rosoideae</taxon>
        <taxon>Rosoideae incertae sedis</taxon>
        <taxon>Rubus</taxon>
    </lineage>
</organism>
<dbReference type="Proteomes" id="UP001457282">
    <property type="component" value="Unassembled WGS sequence"/>
</dbReference>
<gene>
    <name evidence="1" type="ORF">M0R45_000954</name>
</gene>
<sequence length="73" mass="7993">MSDSGKNQTRSGFGYIVPEWVSAADHLSVSTTQAVYGHGKDLPATTFILPLKPDKVEAVRAQLLELHPEILLF</sequence>
<dbReference type="AlphaFoldDB" id="A0AAW1VN02"/>
<accession>A0AAW1VN02</accession>
<keyword evidence="2" id="KW-1185">Reference proteome</keyword>
<evidence type="ECO:0000313" key="2">
    <source>
        <dbReference type="Proteomes" id="UP001457282"/>
    </source>
</evidence>
<reference evidence="1 2" key="1">
    <citation type="journal article" date="2023" name="G3 (Bethesda)">
        <title>A chromosome-length genome assembly and annotation of blackberry (Rubus argutus, cv. 'Hillquist').</title>
        <authorList>
            <person name="Bruna T."/>
            <person name="Aryal R."/>
            <person name="Dudchenko O."/>
            <person name="Sargent D.J."/>
            <person name="Mead D."/>
            <person name="Buti M."/>
            <person name="Cavallini A."/>
            <person name="Hytonen T."/>
            <person name="Andres J."/>
            <person name="Pham M."/>
            <person name="Weisz D."/>
            <person name="Mascagni F."/>
            <person name="Usai G."/>
            <person name="Natali L."/>
            <person name="Bassil N."/>
            <person name="Fernandez G.E."/>
            <person name="Lomsadze A."/>
            <person name="Armour M."/>
            <person name="Olukolu B."/>
            <person name="Poorten T."/>
            <person name="Britton C."/>
            <person name="Davik J."/>
            <person name="Ashrafi H."/>
            <person name="Aiden E.L."/>
            <person name="Borodovsky M."/>
            <person name="Worthington M."/>
        </authorList>
    </citation>
    <scope>NUCLEOTIDE SEQUENCE [LARGE SCALE GENOMIC DNA]</scope>
    <source>
        <strain evidence="1">PI 553951</strain>
    </source>
</reference>
<comment type="caution">
    <text evidence="1">The sequence shown here is derived from an EMBL/GenBank/DDBJ whole genome shotgun (WGS) entry which is preliminary data.</text>
</comment>
<evidence type="ECO:0000313" key="1">
    <source>
        <dbReference type="EMBL" id="KAK9903777.1"/>
    </source>
</evidence>